<dbReference type="PROSITE" id="PS50011">
    <property type="entry name" value="PROTEIN_KINASE_DOM"/>
    <property type="match status" value="1"/>
</dbReference>
<dbReference type="Pfam" id="PF00069">
    <property type="entry name" value="Pkinase"/>
    <property type="match status" value="1"/>
</dbReference>
<keyword evidence="4 8" id="KW-0418">Kinase</keyword>
<evidence type="ECO:0000313" key="8">
    <source>
        <dbReference type="EMBL" id="OJT07431.1"/>
    </source>
</evidence>
<dbReference type="OMA" id="QHRFFKR"/>
<evidence type="ECO:0000256" key="2">
    <source>
        <dbReference type="ARBA" id="ARBA00022679"/>
    </source>
</evidence>
<dbReference type="Proteomes" id="UP000184267">
    <property type="component" value="Unassembled WGS sequence"/>
</dbReference>
<dbReference type="STRING" id="154538.A0A1M2VIK4"/>
<dbReference type="Gene3D" id="3.30.200.20">
    <property type="entry name" value="Phosphorylase Kinase, domain 1"/>
    <property type="match status" value="1"/>
</dbReference>
<organism evidence="8 9">
    <name type="scientific">Trametes pubescens</name>
    <name type="common">White-rot fungus</name>
    <dbReference type="NCBI Taxonomy" id="154538"/>
    <lineage>
        <taxon>Eukaryota</taxon>
        <taxon>Fungi</taxon>
        <taxon>Dikarya</taxon>
        <taxon>Basidiomycota</taxon>
        <taxon>Agaricomycotina</taxon>
        <taxon>Agaricomycetes</taxon>
        <taxon>Polyporales</taxon>
        <taxon>Polyporaceae</taxon>
        <taxon>Trametes</taxon>
    </lineage>
</organism>
<keyword evidence="5 6" id="KW-0067">ATP-binding</keyword>
<feature type="domain" description="Protein kinase" evidence="7">
    <location>
        <begin position="5"/>
        <end position="337"/>
    </location>
</feature>
<dbReference type="EMBL" id="MNAD01001178">
    <property type="protein sequence ID" value="OJT07431.1"/>
    <property type="molecule type" value="Genomic_DNA"/>
</dbReference>
<keyword evidence="9" id="KW-1185">Reference proteome</keyword>
<gene>
    <name evidence="8" type="ORF">TRAPUB_1751</name>
</gene>
<evidence type="ECO:0000256" key="5">
    <source>
        <dbReference type="ARBA" id="ARBA00022840"/>
    </source>
</evidence>
<dbReference type="InterPro" id="IPR011009">
    <property type="entry name" value="Kinase-like_dom_sf"/>
</dbReference>
<keyword evidence="2" id="KW-0808">Transferase</keyword>
<evidence type="ECO:0000313" key="9">
    <source>
        <dbReference type="Proteomes" id="UP000184267"/>
    </source>
</evidence>
<sequence length="346" mass="38105">MVETHCVQAGLGYGGYGTVVQAEDQSTGSVVAVKLLHKDDDANEDIHLERRTYRRLVEGCDVAVNLFAQVIGSGSHDGFHCIVFELCHGSLYDIMKGLSGLAPLPGRHVLEMAYQMLSAIAYLHSLGIIHTDLKPDNIAVKYSDTTVVQWLDPLTGYHDKKILVTAQICILDLGNVVDAIVPTGNSGRVGTSQYRAPEVTLGCPWSFGVDAFSLGCVIAEIHLSDTLVPSASTTDQERLATVEKLVGPFPEDYAQSIEDRFPDTFAFEDTMAIVIYPPTDESISEPDHIAALRRLEQIRPISTRVHNGLLYDLIRELTRPNPAERLKMEDAVKHRYFDALDVMQLG</sequence>
<proteinExistence type="predicted"/>
<dbReference type="AlphaFoldDB" id="A0A1M2VIK4"/>
<comment type="caution">
    <text evidence="8">The sequence shown here is derived from an EMBL/GenBank/DDBJ whole genome shotgun (WGS) entry which is preliminary data.</text>
</comment>
<accession>A0A1M2VIK4</accession>
<dbReference type="GO" id="GO:0005634">
    <property type="term" value="C:nucleus"/>
    <property type="evidence" value="ECO:0007669"/>
    <property type="project" value="TreeGrafter"/>
</dbReference>
<dbReference type="InterPro" id="IPR000719">
    <property type="entry name" value="Prot_kinase_dom"/>
</dbReference>
<evidence type="ECO:0000259" key="7">
    <source>
        <dbReference type="PROSITE" id="PS50011"/>
    </source>
</evidence>
<feature type="binding site" evidence="6">
    <location>
        <position position="34"/>
    </location>
    <ligand>
        <name>ATP</name>
        <dbReference type="ChEBI" id="CHEBI:30616"/>
    </ligand>
</feature>
<evidence type="ECO:0000256" key="1">
    <source>
        <dbReference type="ARBA" id="ARBA00022527"/>
    </source>
</evidence>
<reference evidence="8 9" key="1">
    <citation type="submission" date="2016-10" db="EMBL/GenBank/DDBJ databases">
        <title>Genome sequence of the basidiomycete white-rot fungus Trametes pubescens.</title>
        <authorList>
            <person name="Makela M.R."/>
            <person name="Granchi Z."/>
            <person name="Peng M."/>
            <person name="De Vries R.P."/>
            <person name="Grigoriev I."/>
            <person name="Riley R."/>
            <person name="Hilden K."/>
        </authorList>
    </citation>
    <scope>NUCLEOTIDE SEQUENCE [LARGE SCALE GENOMIC DNA]</scope>
    <source>
        <strain evidence="8 9">FBCC735</strain>
    </source>
</reference>
<dbReference type="SUPFAM" id="SSF56112">
    <property type="entry name" value="Protein kinase-like (PK-like)"/>
    <property type="match status" value="1"/>
</dbReference>
<evidence type="ECO:0000256" key="3">
    <source>
        <dbReference type="ARBA" id="ARBA00022741"/>
    </source>
</evidence>
<keyword evidence="3 6" id="KW-0547">Nucleotide-binding</keyword>
<dbReference type="PROSITE" id="PS00107">
    <property type="entry name" value="PROTEIN_KINASE_ATP"/>
    <property type="match status" value="1"/>
</dbReference>
<dbReference type="Gene3D" id="1.10.510.10">
    <property type="entry name" value="Transferase(Phosphotransferase) domain 1"/>
    <property type="match status" value="1"/>
</dbReference>
<dbReference type="GO" id="GO:0005524">
    <property type="term" value="F:ATP binding"/>
    <property type="evidence" value="ECO:0007669"/>
    <property type="project" value="UniProtKB-UniRule"/>
</dbReference>
<dbReference type="PANTHER" id="PTHR45646">
    <property type="entry name" value="SERINE/THREONINE-PROTEIN KINASE DOA-RELATED"/>
    <property type="match status" value="1"/>
</dbReference>
<protein>
    <submittedName>
        <fullName evidence="8">Dual specificity protein kinase CLK1</fullName>
    </submittedName>
</protein>
<dbReference type="OrthoDB" id="3068150at2759"/>
<evidence type="ECO:0000256" key="4">
    <source>
        <dbReference type="ARBA" id="ARBA00022777"/>
    </source>
</evidence>
<dbReference type="PANTHER" id="PTHR45646:SF11">
    <property type="entry name" value="SERINE_THREONINE-PROTEIN KINASE DOA"/>
    <property type="match status" value="1"/>
</dbReference>
<keyword evidence="1" id="KW-0723">Serine/threonine-protein kinase</keyword>
<dbReference type="InterPro" id="IPR017441">
    <property type="entry name" value="Protein_kinase_ATP_BS"/>
</dbReference>
<dbReference type="GO" id="GO:0004674">
    <property type="term" value="F:protein serine/threonine kinase activity"/>
    <property type="evidence" value="ECO:0007669"/>
    <property type="project" value="UniProtKB-KW"/>
</dbReference>
<evidence type="ECO:0000256" key="6">
    <source>
        <dbReference type="PROSITE-ProRule" id="PRU10141"/>
    </source>
</evidence>
<dbReference type="InterPro" id="IPR051175">
    <property type="entry name" value="CLK_kinases"/>
</dbReference>
<name>A0A1M2VIK4_TRAPU</name>
<dbReference type="SMART" id="SM00220">
    <property type="entry name" value="S_TKc"/>
    <property type="match status" value="1"/>
</dbReference>